<feature type="binding site" evidence="10">
    <location>
        <position position="217"/>
    </location>
    <ligand>
        <name>Mn(2+)</name>
        <dbReference type="ChEBI" id="CHEBI:29035"/>
    </ligand>
</feature>
<evidence type="ECO:0000256" key="3">
    <source>
        <dbReference type="ARBA" id="ARBA00022759"/>
    </source>
</evidence>
<protein>
    <recommendedName>
        <fullName evidence="10">CRISPR-associated endonuclease Cas1</fullName>
        <ecNumber evidence="10">3.1.-.-</ecNumber>
    </recommendedName>
</protein>
<keyword evidence="4 10" id="KW-0378">Hydrolase</keyword>
<keyword evidence="12" id="KW-1185">Reference proteome</keyword>
<dbReference type="InterPro" id="IPR050646">
    <property type="entry name" value="Cas1"/>
</dbReference>
<sequence>MGWRTIVITQHAKISYSGRRIIVQTNSKINEIPIDDIEVLLISTTQAVITARAVAELANNSAKVIFSDKVGQPITETNNYLPNNRSYLLLEKQFNWDNNRKEMLWTWIATEKMKMQIEVLQKKKIDTEELNYEFAKIEINDLTNREAVIARKYFPLLFEDGFGRRDFNPYNAALNYGYSILLSFVDLNISAAGYLTQLGIHHHSDENQFNLGSDLMEPFRPIVDLWVSQQDIKELTPDIKYGLVDLFNLEIRFNGKNTILRNAIKSHVQNCLKYLSEETDEVKIDLEVGNEVSGNAINRNV</sequence>
<dbReference type="NCBIfam" id="TIGR00287">
    <property type="entry name" value="cas1"/>
    <property type="match status" value="1"/>
</dbReference>
<evidence type="ECO:0000313" key="12">
    <source>
        <dbReference type="Proteomes" id="UP000001285"/>
    </source>
</evidence>
<keyword evidence="6 10" id="KW-0051">Antiviral defense</keyword>
<dbReference type="GO" id="GO:0051607">
    <property type="term" value="P:defense response to virus"/>
    <property type="evidence" value="ECO:0007669"/>
    <property type="project" value="UniProtKB-UniRule"/>
</dbReference>
<dbReference type="PANTHER" id="PTHR34353">
    <property type="entry name" value="CRISPR-ASSOCIATED ENDONUCLEASE CAS1 1"/>
    <property type="match status" value="1"/>
</dbReference>
<comment type="function">
    <text evidence="10">CRISPR (clustered regularly interspaced short palindromic repeat), is an adaptive immune system that provides protection against mobile genetic elements (viruses, transposable elements and conjugative plasmids). CRISPR clusters contain spacers, sequences complementary to antecedent mobile elements, and target invading nucleic acids. CRISPR clusters are transcribed and processed into CRISPR RNA (crRNA). Acts as a dsDNA endonuclease. Involved in the integration of spacer DNA into the CRISPR cassette.</text>
</comment>
<evidence type="ECO:0000256" key="10">
    <source>
        <dbReference type="HAMAP-Rule" id="MF_01470"/>
    </source>
</evidence>
<gene>
    <name evidence="10" type="primary">cas1</name>
    <name evidence="11" type="ordered locus">LSA_08660</name>
</gene>
<evidence type="ECO:0000256" key="7">
    <source>
        <dbReference type="ARBA" id="ARBA00023125"/>
    </source>
</evidence>
<dbReference type="GO" id="GO:0016787">
    <property type="term" value="F:hydrolase activity"/>
    <property type="evidence" value="ECO:0007669"/>
    <property type="project" value="UniProtKB-KW"/>
</dbReference>
<keyword evidence="1 10" id="KW-0540">Nuclease</keyword>
<dbReference type="HAMAP" id="MF_01470">
    <property type="entry name" value="Cas1"/>
    <property type="match status" value="1"/>
</dbReference>
<dbReference type="STRING" id="714313.LSA_08660"/>
<keyword evidence="5 10" id="KW-0460">Magnesium</keyword>
<keyword evidence="2 10" id="KW-0479">Metal-binding</keyword>
<dbReference type="eggNOG" id="COG1518">
    <property type="taxonomic scope" value="Bacteria"/>
</dbReference>
<dbReference type="Pfam" id="PF01867">
    <property type="entry name" value="Cas_Cas1"/>
    <property type="match status" value="1"/>
</dbReference>
<dbReference type="InterPro" id="IPR042206">
    <property type="entry name" value="CRISPR-assoc_Cas1_C"/>
</dbReference>
<keyword evidence="3 10" id="KW-0255">Endonuclease</keyword>
<name>G2KVM5_FRUST</name>
<accession>G2KVM5</accession>
<dbReference type="InterPro" id="IPR019855">
    <property type="entry name" value="CRISPR-assoc_Cas1_NMENI"/>
</dbReference>
<dbReference type="NCBIfam" id="TIGR03639">
    <property type="entry name" value="cas1_NMENI"/>
    <property type="match status" value="1"/>
</dbReference>
<dbReference type="GO" id="GO:0004520">
    <property type="term" value="F:DNA endonuclease activity"/>
    <property type="evidence" value="ECO:0007669"/>
    <property type="project" value="InterPro"/>
</dbReference>
<feature type="binding site" evidence="10">
    <location>
        <position position="146"/>
    </location>
    <ligand>
        <name>Mn(2+)</name>
        <dbReference type="ChEBI" id="CHEBI:29035"/>
    </ligand>
</feature>
<dbReference type="InterPro" id="IPR042211">
    <property type="entry name" value="CRISPR-assoc_Cas1_N"/>
</dbReference>
<evidence type="ECO:0000256" key="9">
    <source>
        <dbReference type="ARBA" id="ARBA00038592"/>
    </source>
</evidence>
<dbReference type="GO" id="GO:0046872">
    <property type="term" value="F:metal ion binding"/>
    <property type="evidence" value="ECO:0007669"/>
    <property type="project" value="UniProtKB-UniRule"/>
</dbReference>
<evidence type="ECO:0000256" key="6">
    <source>
        <dbReference type="ARBA" id="ARBA00023118"/>
    </source>
</evidence>
<dbReference type="InterPro" id="IPR002729">
    <property type="entry name" value="CRISPR-assoc_Cas1"/>
</dbReference>
<feature type="binding site" evidence="10">
    <location>
        <position position="202"/>
    </location>
    <ligand>
        <name>Mn(2+)</name>
        <dbReference type="ChEBI" id="CHEBI:29035"/>
    </ligand>
</feature>
<dbReference type="Proteomes" id="UP000001285">
    <property type="component" value="Chromosome"/>
</dbReference>
<keyword evidence="8 10" id="KW-0464">Manganese</keyword>
<dbReference type="Gene3D" id="1.20.120.920">
    <property type="entry name" value="CRISPR-associated endonuclease Cas1, C-terminal domain"/>
    <property type="match status" value="1"/>
</dbReference>
<comment type="subunit">
    <text evidence="9 10">Homodimer, forms a heterotetramer with a Cas2 homodimer.</text>
</comment>
<comment type="similarity">
    <text evidence="10">Belongs to the CRISPR-associated endonuclease Cas1 family.</text>
</comment>
<dbReference type="GO" id="GO:0043571">
    <property type="term" value="P:maintenance of CRISPR repeat elements"/>
    <property type="evidence" value="ECO:0007669"/>
    <property type="project" value="UniProtKB-UniRule"/>
</dbReference>
<dbReference type="OrthoDB" id="9803119at2"/>
<evidence type="ECO:0000256" key="4">
    <source>
        <dbReference type="ARBA" id="ARBA00022801"/>
    </source>
</evidence>
<organism evidence="11 12">
    <name type="scientific">Fructilactobacillus sanfranciscensis (strain TMW 1.1304)</name>
    <name type="common">Lactobacillus sanfranciscensis</name>
    <dbReference type="NCBI Taxonomy" id="714313"/>
    <lineage>
        <taxon>Bacteria</taxon>
        <taxon>Bacillati</taxon>
        <taxon>Bacillota</taxon>
        <taxon>Bacilli</taxon>
        <taxon>Lactobacillales</taxon>
        <taxon>Lactobacillaceae</taxon>
        <taxon>Fructilactobacillus</taxon>
    </lineage>
</organism>
<evidence type="ECO:0000256" key="2">
    <source>
        <dbReference type="ARBA" id="ARBA00022723"/>
    </source>
</evidence>
<dbReference type="HOGENOM" id="CLU_055263_1_0_9"/>
<dbReference type="GO" id="GO:0003677">
    <property type="term" value="F:DNA binding"/>
    <property type="evidence" value="ECO:0007669"/>
    <property type="project" value="UniProtKB-KW"/>
</dbReference>
<dbReference type="EC" id="3.1.-.-" evidence="10"/>
<evidence type="ECO:0000256" key="8">
    <source>
        <dbReference type="ARBA" id="ARBA00023211"/>
    </source>
</evidence>
<dbReference type="AlphaFoldDB" id="G2KVM5"/>
<reference evidence="11 12" key="1">
    <citation type="journal article" date="2011" name="Microb. Cell Fact.">
        <title>Genomic analysis reveals Lactobacillus sanfranciscensis as stable element in traditional sourdoughs.</title>
        <authorList>
            <person name="Vogel R.F."/>
            <person name="Pavlovic M."/>
            <person name="Ehrmann M.A."/>
            <person name="Wiezer A."/>
            <person name="Liesegang H."/>
            <person name="Offschanka S."/>
            <person name="Voget S."/>
            <person name="Angelov A."/>
            <person name="Bocker G."/>
            <person name="Liebl W."/>
        </authorList>
    </citation>
    <scope>NUCLEOTIDE SEQUENCE [LARGE SCALE GENOMIC DNA]</scope>
    <source>
        <strain evidence="11 12">TMW 1.1304</strain>
    </source>
</reference>
<dbReference type="RefSeq" id="WP_014082127.1">
    <property type="nucleotide sequence ID" value="NC_015978.1"/>
</dbReference>
<evidence type="ECO:0000256" key="5">
    <source>
        <dbReference type="ARBA" id="ARBA00022842"/>
    </source>
</evidence>
<dbReference type="EMBL" id="CP002461">
    <property type="protein sequence ID" value="AEN99269.1"/>
    <property type="molecule type" value="Genomic_DNA"/>
</dbReference>
<proteinExistence type="inferred from homology"/>
<dbReference type="PANTHER" id="PTHR34353:SF2">
    <property type="entry name" value="CRISPR-ASSOCIATED ENDONUCLEASE CAS1 1"/>
    <property type="match status" value="1"/>
</dbReference>
<comment type="cofactor">
    <cofactor evidence="10">
        <name>Mg(2+)</name>
        <dbReference type="ChEBI" id="CHEBI:18420"/>
    </cofactor>
    <cofactor evidence="10">
        <name>Mn(2+)</name>
        <dbReference type="ChEBI" id="CHEBI:29035"/>
    </cofactor>
</comment>
<dbReference type="KEGG" id="lsn:LSA_08660"/>
<evidence type="ECO:0000313" key="11">
    <source>
        <dbReference type="EMBL" id="AEN99269.1"/>
    </source>
</evidence>
<evidence type="ECO:0000256" key="1">
    <source>
        <dbReference type="ARBA" id="ARBA00022722"/>
    </source>
</evidence>
<keyword evidence="7 10" id="KW-0238">DNA-binding</keyword>
<dbReference type="Gene3D" id="3.100.10.20">
    <property type="entry name" value="CRISPR-associated endonuclease Cas1, N-terminal domain"/>
    <property type="match status" value="1"/>
</dbReference>